<keyword evidence="4" id="KW-0443">Lipid metabolism</keyword>
<evidence type="ECO:0000313" key="8">
    <source>
        <dbReference type="Proteomes" id="UP001501666"/>
    </source>
</evidence>
<dbReference type="PROSITE" id="PS00455">
    <property type="entry name" value="AMP_BINDING"/>
    <property type="match status" value="1"/>
</dbReference>
<keyword evidence="8" id="KW-1185">Reference proteome</keyword>
<accession>A0ABN3TAE0</accession>
<dbReference type="Pfam" id="PF00501">
    <property type="entry name" value="AMP-binding"/>
    <property type="match status" value="1"/>
</dbReference>
<dbReference type="InterPro" id="IPR025110">
    <property type="entry name" value="AMP-bd_C"/>
</dbReference>
<dbReference type="Proteomes" id="UP001501666">
    <property type="component" value="Unassembled WGS sequence"/>
</dbReference>
<evidence type="ECO:0000256" key="2">
    <source>
        <dbReference type="ARBA" id="ARBA00022598"/>
    </source>
</evidence>
<organism evidence="7 8">
    <name type="scientific">Nonomuraea recticatena</name>
    <dbReference type="NCBI Taxonomy" id="46178"/>
    <lineage>
        <taxon>Bacteria</taxon>
        <taxon>Bacillati</taxon>
        <taxon>Actinomycetota</taxon>
        <taxon>Actinomycetes</taxon>
        <taxon>Streptosporangiales</taxon>
        <taxon>Streptosporangiaceae</taxon>
        <taxon>Nonomuraea</taxon>
    </lineage>
</organism>
<evidence type="ECO:0000256" key="4">
    <source>
        <dbReference type="ARBA" id="ARBA00023098"/>
    </source>
</evidence>
<dbReference type="EMBL" id="BAAATE010000041">
    <property type="protein sequence ID" value="GAA2695458.1"/>
    <property type="molecule type" value="Genomic_DNA"/>
</dbReference>
<feature type="domain" description="AMP-binding enzyme C-terminal" evidence="6">
    <location>
        <begin position="434"/>
        <end position="537"/>
    </location>
</feature>
<evidence type="ECO:0000259" key="6">
    <source>
        <dbReference type="Pfam" id="PF23024"/>
    </source>
</evidence>
<keyword evidence="3" id="KW-0276">Fatty acid metabolism</keyword>
<sequence>MTPARRASVLEALLITGAQRGDRPALTVLDRQGTAELSFGDLAHQACQVAARLTELGARGERVLLLCPTSPEYAAIFYGCMLAGAVPVPVFLPSAAHFTAAWPKILPIARDSGAAYAVTPGELPQAERLSALAGFRRCLHTADLLTGPAETGLALPAPDDLAFLQYTSGSTGQPKGVMVTQQGLLHNARAMGGALDADERTTTISWLPLYHDMGIIGALVSPLLWEAHVVLMPSQMFAARPTTWLRAISDYRGQLSYAPNFAYELCASKVTDAELAELDLSSWRRAVCGAEPIRAATIERFAATFAPTGLRLENLRPGYGMAEATLVISMGRWRGRAATTTEVAGRSYLRCGTPVADTTVRIVDLETGLPSAPGEVGEVWISSPSVAAGYWQRPEATAETFHARLPGHQERFLRTGDLGMISDGEIVLVGRHKDLIIINGVNHYPQDIEHTVEQAHPAVRPSMVAAFAAAAAEDQPQAEVAVVVAEVQSSLADDLNQVITDIRLAVAKEHDVRLDGVFLVEPRTIPKTTSGKIQRRASRDGVLAGEFPTLAAWNSPALAGIQLGEAVGA</sequence>
<comment type="caution">
    <text evidence="7">The sequence shown here is derived from an EMBL/GenBank/DDBJ whole genome shotgun (WGS) entry which is preliminary data.</text>
</comment>
<evidence type="ECO:0000256" key="3">
    <source>
        <dbReference type="ARBA" id="ARBA00022832"/>
    </source>
</evidence>
<dbReference type="InterPro" id="IPR020845">
    <property type="entry name" value="AMP-binding_CS"/>
</dbReference>
<dbReference type="Gene3D" id="3.40.50.12780">
    <property type="entry name" value="N-terminal domain of ligase-like"/>
    <property type="match status" value="1"/>
</dbReference>
<comment type="similarity">
    <text evidence="1">Belongs to the ATP-dependent AMP-binding enzyme family.</text>
</comment>
<reference evidence="7 8" key="1">
    <citation type="journal article" date="2019" name="Int. J. Syst. Evol. Microbiol.">
        <title>The Global Catalogue of Microorganisms (GCM) 10K type strain sequencing project: providing services to taxonomists for standard genome sequencing and annotation.</title>
        <authorList>
            <consortium name="The Broad Institute Genomics Platform"/>
            <consortium name="The Broad Institute Genome Sequencing Center for Infectious Disease"/>
            <person name="Wu L."/>
            <person name="Ma J."/>
        </authorList>
    </citation>
    <scope>NUCLEOTIDE SEQUENCE [LARGE SCALE GENOMIC DNA]</scope>
    <source>
        <strain evidence="7 8">JCM 6835</strain>
    </source>
</reference>
<feature type="domain" description="AMP-dependent synthetase/ligase" evidence="5">
    <location>
        <begin position="18"/>
        <end position="391"/>
    </location>
</feature>
<dbReference type="RefSeq" id="WP_346155368.1">
    <property type="nucleotide sequence ID" value="NZ_BAAATE010000041.1"/>
</dbReference>
<evidence type="ECO:0000256" key="1">
    <source>
        <dbReference type="ARBA" id="ARBA00006432"/>
    </source>
</evidence>
<dbReference type="GO" id="GO:0016874">
    <property type="term" value="F:ligase activity"/>
    <property type="evidence" value="ECO:0007669"/>
    <property type="project" value="UniProtKB-KW"/>
</dbReference>
<dbReference type="Gene3D" id="3.30.300.30">
    <property type="match status" value="1"/>
</dbReference>
<dbReference type="Pfam" id="PF23024">
    <property type="entry name" value="AMP-dom_DIP2-like"/>
    <property type="match status" value="1"/>
</dbReference>
<keyword evidence="2 7" id="KW-0436">Ligase</keyword>
<gene>
    <name evidence="7" type="ORF">GCM10010412_088280</name>
</gene>
<dbReference type="InterPro" id="IPR045851">
    <property type="entry name" value="AMP-bd_C_sf"/>
</dbReference>
<evidence type="ECO:0000259" key="5">
    <source>
        <dbReference type="Pfam" id="PF00501"/>
    </source>
</evidence>
<name>A0ABN3TAE0_9ACTN</name>
<dbReference type="SUPFAM" id="SSF56801">
    <property type="entry name" value="Acetyl-CoA synthetase-like"/>
    <property type="match status" value="1"/>
</dbReference>
<dbReference type="InterPro" id="IPR040097">
    <property type="entry name" value="FAAL/FAAC"/>
</dbReference>
<dbReference type="PANTHER" id="PTHR22754">
    <property type="entry name" value="DISCO-INTERACTING PROTEIN 2 DIP2 -RELATED"/>
    <property type="match status" value="1"/>
</dbReference>
<proteinExistence type="inferred from homology"/>
<dbReference type="InterPro" id="IPR000873">
    <property type="entry name" value="AMP-dep_synth/lig_dom"/>
</dbReference>
<dbReference type="PANTHER" id="PTHR22754:SF32">
    <property type="entry name" value="DISCO-INTERACTING PROTEIN 2"/>
    <property type="match status" value="1"/>
</dbReference>
<evidence type="ECO:0000313" key="7">
    <source>
        <dbReference type="EMBL" id="GAA2695458.1"/>
    </source>
</evidence>
<dbReference type="InterPro" id="IPR042099">
    <property type="entry name" value="ANL_N_sf"/>
</dbReference>
<protein>
    <submittedName>
        <fullName evidence="7">Fatty acyl-AMP ligase</fullName>
    </submittedName>
</protein>
<dbReference type="CDD" id="cd05931">
    <property type="entry name" value="FAAL"/>
    <property type="match status" value="1"/>
</dbReference>